<dbReference type="AlphaFoldDB" id="A0A0B0PNX9"/>
<gene>
    <name evidence="1" type="ORF">F383_15253</name>
</gene>
<dbReference type="EMBL" id="KN443837">
    <property type="protein sequence ID" value="KHG28153.1"/>
    <property type="molecule type" value="Genomic_DNA"/>
</dbReference>
<sequence length="29" mass="3022">MLLAFELLTGMLTQADGLDVATQAAHTSC</sequence>
<proteinExistence type="predicted"/>
<organism evidence="1 2">
    <name type="scientific">Gossypium arboreum</name>
    <name type="common">Tree cotton</name>
    <name type="synonym">Gossypium nanking</name>
    <dbReference type="NCBI Taxonomy" id="29729"/>
    <lineage>
        <taxon>Eukaryota</taxon>
        <taxon>Viridiplantae</taxon>
        <taxon>Streptophyta</taxon>
        <taxon>Embryophyta</taxon>
        <taxon>Tracheophyta</taxon>
        <taxon>Spermatophyta</taxon>
        <taxon>Magnoliopsida</taxon>
        <taxon>eudicotyledons</taxon>
        <taxon>Gunneridae</taxon>
        <taxon>Pentapetalae</taxon>
        <taxon>rosids</taxon>
        <taxon>malvids</taxon>
        <taxon>Malvales</taxon>
        <taxon>Malvaceae</taxon>
        <taxon>Malvoideae</taxon>
        <taxon>Gossypium</taxon>
    </lineage>
</organism>
<protein>
    <submittedName>
        <fullName evidence="1">Uncharacterized protein</fullName>
    </submittedName>
</protein>
<keyword evidence="2" id="KW-1185">Reference proteome</keyword>
<evidence type="ECO:0000313" key="2">
    <source>
        <dbReference type="Proteomes" id="UP000032142"/>
    </source>
</evidence>
<dbReference type="Proteomes" id="UP000032142">
    <property type="component" value="Unassembled WGS sequence"/>
</dbReference>
<name>A0A0B0PNX9_GOSAR</name>
<reference evidence="2" key="1">
    <citation type="submission" date="2014-09" db="EMBL/GenBank/DDBJ databases">
        <authorList>
            <person name="Mudge J."/>
            <person name="Ramaraj T."/>
            <person name="Lindquist I.E."/>
            <person name="Bharti A.K."/>
            <person name="Sundararajan A."/>
            <person name="Cameron C.T."/>
            <person name="Woodward J.E."/>
            <person name="May G.D."/>
            <person name="Brubaker C."/>
            <person name="Broadhvest J."/>
            <person name="Wilkins T.A."/>
        </authorList>
    </citation>
    <scope>NUCLEOTIDE SEQUENCE</scope>
    <source>
        <strain evidence="2">cv. AKA8401</strain>
    </source>
</reference>
<accession>A0A0B0PNX9</accession>
<evidence type="ECO:0000313" key="1">
    <source>
        <dbReference type="EMBL" id="KHG28153.1"/>
    </source>
</evidence>